<dbReference type="AlphaFoldDB" id="A0A9D2SVV1"/>
<reference evidence="1" key="1">
    <citation type="journal article" date="2021" name="PeerJ">
        <title>Extensive microbial diversity within the chicken gut microbiome revealed by metagenomics and culture.</title>
        <authorList>
            <person name="Gilroy R."/>
            <person name="Ravi A."/>
            <person name="Getino M."/>
            <person name="Pursley I."/>
            <person name="Horton D.L."/>
            <person name="Alikhan N.F."/>
            <person name="Baker D."/>
            <person name="Gharbi K."/>
            <person name="Hall N."/>
            <person name="Watson M."/>
            <person name="Adriaenssens E.M."/>
            <person name="Foster-Nyarko E."/>
            <person name="Jarju S."/>
            <person name="Secka A."/>
            <person name="Antonio M."/>
            <person name="Oren A."/>
            <person name="Chaudhuri R.R."/>
            <person name="La Ragione R."/>
            <person name="Hildebrand F."/>
            <person name="Pallen M.J."/>
        </authorList>
    </citation>
    <scope>NUCLEOTIDE SEQUENCE</scope>
    <source>
        <strain evidence="1">ChiGjej1B1-1692</strain>
    </source>
</reference>
<dbReference type="Gene3D" id="1.10.357.10">
    <property type="entry name" value="Tetracycline Repressor, domain 2"/>
    <property type="match status" value="1"/>
</dbReference>
<name>A0A9D2SVV1_9FIRM</name>
<gene>
    <name evidence="1" type="ORF">H9757_01145</name>
</gene>
<comment type="caution">
    <text evidence="1">The sequence shown here is derived from an EMBL/GenBank/DDBJ whole genome shotgun (WGS) entry which is preliminary data.</text>
</comment>
<dbReference type="EMBL" id="DWWK01000014">
    <property type="protein sequence ID" value="HJC37663.1"/>
    <property type="molecule type" value="Genomic_DNA"/>
</dbReference>
<dbReference type="SUPFAM" id="SSF46689">
    <property type="entry name" value="Homeodomain-like"/>
    <property type="match status" value="1"/>
</dbReference>
<evidence type="ECO:0008006" key="3">
    <source>
        <dbReference type="Google" id="ProtNLM"/>
    </source>
</evidence>
<organism evidence="1 2">
    <name type="scientific">Candidatus Mediterraneibacter faecigallinarum</name>
    <dbReference type="NCBI Taxonomy" id="2838669"/>
    <lineage>
        <taxon>Bacteria</taxon>
        <taxon>Bacillati</taxon>
        <taxon>Bacillota</taxon>
        <taxon>Clostridia</taxon>
        <taxon>Lachnospirales</taxon>
        <taxon>Lachnospiraceae</taxon>
        <taxon>Mediterraneibacter</taxon>
    </lineage>
</organism>
<evidence type="ECO:0000313" key="1">
    <source>
        <dbReference type="EMBL" id="HJC37663.1"/>
    </source>
</evidence>
<dbReference type="Proteomes" id="UP000823894">
    <property type="component" value="Unassembled WGS sequence"/>
</dbReference>
<sequence length="198" mass="23077">MEIDYKTIAFQYKGDNYNRRAIATSRSKKPMGYNKRNDAINAITKESIAFAYYELLQSEKSISVTLICKKAGVSRNAYYRNFNSTDEIIIYCLISKWAKYCEANPVPRDDGEVLKQRLIQFFYSEKEFIRSIKKHNKIYLIEDLFRKVIVPAEAVGRTKYILYVLAYSVYGMIRAMIDQGFSETPEQIGMMFAEHNSI</sequence>
<proteinExistence type="predicted"/>
<protein>
    <recommendedName>
        <fullName evidence="3">HTH tetR-type domain-containing protein</fullName>
    </recommendedName>
</protein>
<accession>A0A9D2SVV1</accession>
<evidence type="ECO:0000313" key="2">
    <source>
        <dbReference type="Proteomes" id="UP000823894"/>
    </source>
</evidence>
<reference evidence="1" key="2">
    <citation type="submission" date="2021-04" db="EMBL/GenBank/DDBJ databases">
        <authorList>
            <person name="Gilroy R."/>
        </authorList>
    </citation>
    <scope>NUCLEOTIDE SEQUENCE</scope>
    <source>
        <strain evidence="1">ChiGjej1B1-1692</strain>
    </source>
</reference>
<dbReference type="InterPro" id="IPR009057">
    <property type="entry name" value="Homeodomain-like_sf"/>
</dbReference>